<evidence type="ECO:0000313" key="2">
    <source>
        <dbReference type="Proteomes" id="UP000492821"/>
    </source>
</evidence>
<dbReference type="AlphaFoldDB" id="A0A7E4WCN8"/>
<accession>A0A7E4WCN8</accession>
<dbReference type="Proteomes" id="UP000492821">
    <property type="component" value="Unassembled WGS sequence"/>
</dbReference>
<feature type="region of interest" description="Disordered" evidence="1">
    <location>
        <begin position="46"/>
        <end position="70"/>
    </location>
</feature>
<proteinExistence type="predicted"/>
<organism evidence="2 3">
    <name type="scientific">Panagrellus redivivus</name>
    <name type="common">Microworm</name>
    <dbReference type="NCBI Taxonomy" id="6233"/>
    <lineage>
        <taxon>Eukaryota</taxon>
        <taxon>Metazoa</taxon>
        <taxon>Ecdysozoa</taxon>
        <taxon>Nematoda</taxon>
        <taxon>Chromadorea</taxon>
        <taxon>Rhabditida</taxon>
        <taxon>Tylenchina</taxon>
        <taxon>Panagrolaimomorpha</taxon>
        <taxon>Panagrolaimoidea</taxon>
        <taxon>Panagrolaimidae</taxon>
        <taxon>Panagrellus</taxon>
    </lineage>
</organism>
<keyword evidence="2" id="KW-1185">Reference proteome</keyword>
<dbReference type="WBParaSite" id="Pan_g976.t1">
    <property type="protein sequence ID" value="Pan_g976.t1"/>
    <property type="gene ID" value="Pan_g976"/>
</dbReference>
<evidence type="ECO:0000256" key="1">
    <source>
        <dbReference type="SAM" id="MobiDB-lite"/>
    </source>
</evidence>
<reference evidence="2" key="1">
    <citation type="journal article" date="2013" name="Genetics">
        <title>The draft genome and transcriptome of Panagrellus redivivus are shaped by the harsh demands of a free-living lifestyle.</title>
        <authorList>
            <person name="Srinivasan J."/>
            <person name="Dillman A.R."/>
            <person name="Macchietto M.G."/>
            <person name="Heikkinen L."/>
            <person name="Lakso M."/>
            <person name="Fracchia K.M."/>
            <person name="Antoshechkin I."/>
            <person name="Mortazavi A."/>
            <person name="Wong G."/>
            <person name="Sternberg P.W."/>
        </authorList>
    </citation>
    <scope>NUCLEOTIDE SEQUENCE [LARGE SCALE GENOMIC DNA]</scope>
    <source>
        <strain evidence="2">MT8872</strain>
    </source>
</reference>
<name>A0A7E4WCN8_PANRE</name>
<reference evidence="3" key="2">
    <citation type="submission" date="2020-10" db="UniProtKB">
        <authorList>
            <consortium name="WormBaseParasite"/>
        </authorList>
    </citation>
    <scope>IDENTIFICATION</scope>
</reference>
<sequence length="121" mass="13178">MPTTATRTTKAVFMMLESSCCLDATASSGCRSWRPTVLIKDFGAPTARGRRPVSEAVHSNWRGGSPKPAEAVNHATSDDFAFCSLLEWCGAICKVEGRQHEKKHAGRRTGQANPSQSSQRR</sequence>
<feature type="region of interest" description="Disordered" evidence="1">
    <location>
        <begin position="100"/>
        <end position="121"/>
    </location>
</feature>
<protein>
    <submittedName>
        <fullName evidence="3">Secreted protein</fullName>
    </submittedName>
</protein>
<evidence type="ECO:0000313" key="3">
    <source>
        <dbReference type="WBParaSite" id="Pan_g976.t1"/>
    </source>
</evidence>
<feature type="compositionally biased region" description="Polar residues" evidence="1">
    <location>
        <begin position="110"/>
        <end position="121"/>
    </location>
</feature>